<gene>
    <name evidence="1" type="ORF">SAY86_008150</name>
</gene>
<comment type="caution">
    <text evidence="1">The sequence shown here is derived from an EMBL/GenBank/DDBJ whole genome shotgun (WGS) entry which is preliminary data.</text>
</comment>
<dbReference type="Proteomes" id="UP001346149">
    <property type="component" value="Unassembled WGS sequence"/>
</dbReference>
<evidence type="ECO:0000313" key="2">
    <source>
        <dbReference type="Proteomes" id="UP001346149"/>
    </source>
</evidence>
<evidence type="ECO:0000313" key="1">
    <source>
        <dbReference type="EMBL" id="KAK4762382.1"/>
    </source>
</evidence>
<protein>
    <submittedName>
        <fullName evidence="1">Uncharacterized protein</fullName>
    </submittedName>
</protein>
<dbReference type="EMBL" id="JAXQNO010000024">
    <property type="protein sequence ID" value="KAK4762382.1"/>
    <property type="molecule type" value="Genomic_DNA"/>
</dbReference>
<reference evidence="1 2" key="1">
    <citation type="journal article" date="2023" name="Hortic Res">
        <title>Pangenome of water caltrop reveals structural variations and asymmetric subgenome divergence after allopolyploidization.</title>
        <authorList>
            <person name="Zhang X."/>
            <person name="Chen Y."/>
            <person name="Wang L."/>
            <person name="Yuan Y."/>
            <person name="Fang M."/>
            <person name="Shi L."/>
            <person name="Lu R."/>
            <person name="Comes H.P."/>
            <person name="Ma Y."/>
            <person name="Chen Y."/>
            <person name="Huang G."/>
            <person name="Zhou Y."/>
            <person name="Zheng Z."/>
            <person name="Qiu Y."/>
        </authorList>
    </citation>
    <scope>NUCLEOTIDE SEQUENCE [LARGE SCALE GENOMIC DNA]</scope>
    <source>
        <strain evidence="1">F231</strain>
    </source>
</reference>
<name>A0AAN7KER4_TRANT</name>
<sequence length="77" mass="8961">MVPFRTHHSDAYSNAMSSPVYNSFVILTPIYEQISFLEVNDPVRWGMKGRFPFKDPGAYWIRSINIETTDKVMEAFI</sequence>
<accession>A0AAN7KER4</accession>
<keyword evidence="2" id="KW-1185">Reference proteome</keyword>
<dbReference type="AlphaFoldDB" id="A0AAN7KER4"/>
<organism evidence="1 2">
    <name type="scientific">Trapa natans</name>
    <name type="common">Water chestnut</name>
    <dbReference type="NCBI Taxonomy" id="22666"/>
    <lineage>
        <taxon>Eukaryota</taxon>
        <taxon>Viridiplantae</taxon>
        <taxon>Streptophyta</taxon>
        <taxon>Embryophyta</taxon>
        <taxon>Tracheophyta</taxon>
        <taxon>Spermatophyta</taxon>
        <taxon>Magnoliopsida</taxon>
        <taxon>eudicotyledons</taxon>
        <taxon>Gunneridae</taxon>
        <taxon>Pentapetalae</taxon>
        <taxon>rosids</taxon>
        <taxon>malvids</taxon>
        <taxon>Myrtales</taxon>
        <taxon>Lythraceae</taxon>
        <taxon>Trapa</taxon>
    </lineage>
</organism>
<proteinExistence type="predicted"/>